<keyword evidence="4 8" id="KW-0175">Coiled coil</keyword>
<evidence type="ECO:0000256" key="2">
    <source>
        <dbReference type="ARBA" id="ARBA00022525"/>
    </source>
</evidence>
<protein>
    <submittedName>
        <fullName evidence="11">Fibrinogen and fibronectin</fullName>
    </submittedName>
</protein>
<accession>A0A0P5KES3</accession>
<dbReference type="CDD" id="cd00087">
    <property type="entry name" value="FReD"/>
    <property type="match status" value="1"/>
</dbReference>
<organism evidence="11">
    <name type="scientific">Daphnia magna</name>
    <dbReference type="NCBI Taxonomy" id="35525"/>
    <lineage>
        <taxon>Eukaryota</taxon>
        <taxon>Metazoa</taxon>
        <taxon>Ecdysozoa</taxon>
        <taxon>Arthropoda</taxon>
        <taxon>Crustacea</taxon>
        <taxon>Branchiopoda</taxon>
        <taxon>Diplostraca</taxon>
        <taxon>Cladocera</taxon>
        <taxon>Anomopoda</taxon>
        <taxon>Daphniidae</taxon>
        <taxon>Daphnia</taxon>
    </lineage>
</organism>
<dbReference type="Gene3D" id="3.90.215.10">
    <property type="entry name" value="Gamma Fibrinogen, chain A, domain 1"/>
    <property type="match status" value="1"/>
</dbReference>
<proteinExistence type="predicted"/>
<comment type="subcellular location">
    <subcellularLocation>
        <location evidence="1">Secreted</location>
    </subcellularLocation>
</comment>
<dbReference type="EMBL" id="GDIQ01059396">
    <property type="protein sequence ID" value="JAN35341.1"/>
    <property type="molecule type" value="Transcribed_RNA"/>
</dbReference>
<feature type="region of interest" description="Disordered" evidence="9">
    <location>
        <begin position="423"/>
        <end position="464"/>
    </location>
</feature>
<dbReference type="GO" id="GO:0034116">
    <property type="term" value="P:positive regulation of heterotypic cell-cell adhesion"/>
    <property type="evidence" value="ECO:0007669"/>
    <property type="project" value="TreeGrafter"/>
</dbReference>
<evidence type="ECO:0000256" key="5">
    <source>
        <dbReference type="ARBA" id="ARBA00023157"/>
    </source>
</evidence>
<dbReference type="PANTHER" id="PTHR47221">
    <property type="entry name" value="FIBRINOGEN ALPHA CHAIN"/>
    <property type="match status" value="1"/>
</dbReference>
<keyword evidence="3 10" id="KW-0732">Signal</keyword>
<evidence type="ECO:0000256" key="3">
    <source>
        <dbReference type="ARBA" id="ARBA00022729"/>
    </source>
</evidence>
<keyword evidence="2" id="KW-0964">Secreted</keyword>
<feature type="region of interest" description="Disordered" evidence="9">
    <location>
        <begin position="136"/>
        <end position="171"/>
    </location>
</feature>
<evidence type="ECO:0000256" key="6">
    <source>
        <dbReference type="ARBA" id="ARBA00023180"/>
    </source>
</evidence>
<feature type="signal peptide" evidence="10">
    <location>
        <begin position="1"/>
        <end position="30"/>
    </location>
</feature>
<feature type="compositionally biased region" description="Polar residues" evidence="9">
    <location>
        <begin position="573"/>
        <end position="585"/>
    </location>
</feature>
<sequence>MKWMMAAGQQRLLLLLAVLVVGWSVPQCAAAKRGNATGAATSSHRPRAATTKTTTTTTSTTTTPSTITPDDWRDPYVYSLFEITLSAIDSKLRRVDSLERNMEMMLAKLNENTARSDAILTQLKVMDGRLNKLASTSASAAPAPTGGRSSGAAAANATTTSGSDRTQSDREYSLEPRILALDEKVSQIGSKLNVLTYQLDSNSLLWAGLANYNETGRAGTASDDYVSSSSEQARAYISLPQIRADKLIDRRGSDWSANGEETESIRTTMASMDRHLKILIELFSEQMDKMMGAVADVRSAVVTSHHDPSSASSLLLTAAENPVLLASGRPPTSVGAVSSAKLDQLYQKMAPLLDVSDKMDQVWNVLIEAKNTVDSLVPTSEALLWQTQRQERALTDIHAEVNIKTKQIIDNLNLLQLARDPQTPLAGVSSSTTSTSTTSTSSTSSRSTAAGAAGATSNLTKRSKSDVHDAGVILANKPQESQQVSVTFKQTSDIPTSRGVVGGSQSVIRAQELSPGPVVAAVLAAAKSSTTTTSTTTPLPHLLPPPPEVVPIPSDIMDSEFLHDDPIVVLTANQTSAGPSSNGGSAKSGDNKKALSLQPSTASVSAAAAAVIAAAATANTSTTTSRSVLLQHIVPAGPTERSRIPNNSNVIFPSVKNKPGFTNTTFFYDYTTPQNIRGYSCAELKEQGLTKSGIYYLLIRGTSFWYIKVYCDMEEANGGWTVIQRRDDYGGDNRENFNRDWDDYKSGFGDPDHEFWLGNENIYMLTNAEDYSLRVELEDFEGNKRYAEYSSFKLYSEREQYKLEIGGYTGNAGDSLNDPWYGSNLSPFSTYNRDNDRSSLNCASMLKGGWWWKSCGRGLNGIYLTDPQDLTARQGIVWFRWRGWDYTLKRATMMIRPRHYGKEPSINNPQEKTASA</sequence>
<dbReference type="InterPro" id="IPR014716">
    <property type="entry name" value="Fibrinogen_a/b/g_C_1"/>
</dbReference>
<dbReference type="PROSITE" id="PS51406">
    <property type="entry name" value="FIBRINOGEN_C_2"/>
    <property type="match status" value="1"/>
</dbReference>
<dbReference type="SMART" id="SM00186">
    <property type="entry name" value="FBG"/>
    <property type="match status" value="1"/>
</dbReference>
<evidence type="ECO:0000256" key="8">
    <source>
        <dbReference type="SAM" id="Coils"/>
    </source>
</evidence>
<dbReference type="SUPFAM" id="SSF56496">
    <property type="entry name" value="Fibrinogen C-terminal domain-like"/>
    <property type="match status" value="1"/>
</dbReference>
<dbReference type="NCBIfam" id="NF040941">
    <property type="entry name" value="GGGWT_bact"/>
    <property type="match status" value="1"/>
</dbReference>
<comment type="function">
    <text evidence="7">Lectin involved in innate immunity. Agglutinates all types of human erythrocytes, Gram-positive and Gram-negative bacteria. Has a stronger agglutinating activity towards Gram-negative bacteria than towards Gram-positive bacteria. Specifically recognizes acetyl group-containing substances on agglutinated cells. The hemagglutinating activity was inhibited by EDTA, acetyl group-containing mono- and disaccharides, N-acetyl derivatives of amino acids, other acetyl group-containing substances, propionamide and benzamide. Enhances the antimicrobial activity of big defensin against Gram-positive bacteria but not against Gram-negative bacteria.</text>
</comment>
<dbReference type="InterPro" id="IPR037579">
    <property type="entry name" value="FIB_ANG-like"/>
</dbReference>
<dbReference type="InterPro" id="IPR036056">
    <property type="entry name" value="Fibrinogen-like_C"/>
</dbReference>
<reference evidence="11" key="1">
    <citation type="submission" date="2015-10" db="EMBL/GenBank/DDBJ databases">
        <title>EvidentialGene: Evidence-directed Construction of Complete mRNA Transcriptomes without Genomes.</title>
        <authorList>
            <person name="Gilbert D.G."/>
        </authorList>
    </citation>
    <scope>NUCLEOTIDE SEQUENCE</scope>
</reference>
<dbReference type="FunFam" id="3.90.215.10:FF:000001">
    <property type="entry name" value="Tenascin isoform 1"/>
    <property type="match status" value="1"/>
</dbReference>
<feature type="region of interest" description="Disordered" evidence="9">
    <location>
        <begin position="35"/>
        <end position="67"/>
    </location>
</feature>
<evidence type="ECO:0000256" key="10">
    <source>
        <dbReference type="SAM" id="SignalP"/>
    </source>
</evidence>
<keyword evidence="6" id="KW-0325">Glycoprotein</keyword>
<feature type="compositionally biased region" description="Low complexity" evidence="9">
    <location>
        <begin position="136"/>
        <end position="163"/>
    </location>
</feature>
<dbReference type="InterPro" id="IPR002181">
    <property type="entry name" value="Fibrinogen_a/b/g_C_dom"/>
</dbReference>
<name>A0A0P5KES3_9CRUS</name>
<dbReference type="PANTHER" id="PTHR47221:SF6">
    <property type="entry name" value="FIBRINOGEN ALPHA CHAIN"/>
    <property type="match status" value="1"/>
</dbReference>
<dbReference type="AlphaFoldDB" id="A0A0P5KES3"/>
<dbReference type="GO" id="GO:0005577">
    <property type="term" value="C:fibrinogen complex"/>
    <property type="evidence" value="ECO:0007669"/>
    <property type="project" value="TreeGrafter"/>
</dbReference>
<evidence type="ECO:0000256" key="9">
    <source>
        <dbReference type="SAM" id="MobiDB-lite"/>
    </source>
</evidence>
<dbReference type="GO" id="GO:0030674">
    <property type="term" value="F:protein-macromolecule adaptor activity"/>
    <property type="evidence" value="ECO:0007669"/>
    <property type="project" value="TreeGrafter"/>
</dbReference>
<keyword evidence="5" id="KW-1015">Disulfide bond</keyword>
<dbReference type="Pfam" id="PF00147">
    <property type="entry name" value="Fibrinogen_C"/>
    <property type="match status" value="1"/>
</dbReference>
<evidence type="ECO:0000313" key="11">
    <source>
        <dbReference type="EMBL" id="JAN35341.1"/>
    </source>
</evidence>
<evidence type="ECO:0000256" key="4">
    <source>
        <dbReference type="ARBA" id="ARBA00023054"/>
    </source>
</evidence>
<evidence type="ECO:0000256" key="1">
    <source>
        <dbReference type="ARBA" id="ARBA00004613"/>
    </source>
</evidence>
<dbReference type="GO" id="GO:0030246">
    <property type="term" value="F:carbohydrate binding"/>
    <property type="evidence" value="ECO:0007669"/>
    <property type="project" value="UniProtKB-ARBA"/>
</dbReference>
<evidence type="ECO:0000256" key="7">
    <source>
        <dbReference type="ARBA" id="ARBA00053344"/>
    </source>
</evidence>
<feature type="compositionally biased region" description="Low complexity" evidence="9">
    <location>
        <begin position="429"/>
        <end position="457"/>
    </location>
</feature>
<feature type="chain" id="PRO_5007422628" evidence="10">
    <location>
        <begin position="31"/>
        <end position="916"/>
    </location>
</feature>
<dbReference type="GO" id="GO:0005201">
    <property type="term" value="F:extracellular matrix structural constituent"/>
    <property type="evidence" value="ECO:0007669"/>
    <property type="project" value="TreeGrafter"/>
</dbReference>
<feature type="coiled-coil region" evidence="8">
    <location>
        <begin position="88"/>
        <end position="115"/>
    </location>
</feature>
<dbReference type="OrthoDB" id="7735550at2759"/>
<feature type="region of interest" description="Disordered" evidence="9">
    <location>
        <begin position="573"/>
        <end position="594"/>
    </location>
</feature>
<feature type="compositionally biased region" description="Low complexity" evidence="9">
    <location>
        <begin position="50"/>
        <end position="67"/>
    </location>
</feature>